<dbReference type="EMBL" id="KC611299">
    <property type="protein sequence ID" value="AGH58730.1"/>
    <property type="molecule type" value="Genomic_DNA"/>
</dbReference>
<organism evidence="10">
    <name type="scientific">Trypanosoma brucei</name>
    <dbReference type="NCBI Taxonomy" id="5691"/>
    <lineage>
        <taxon>Eukaryota</taxon>
        <taxon>Discoba</taxon>
        <taxon>Euglenozoa</taxon>
        <taxon>Kinetoplastea</taxon>
        <taxon>Metakinetoplastina</taxon>
        <taxon>Trypanosomatida</taxon>
        <taxon>Trypanosomatidae</taxon>
        <taxon>Trypanosoma</taxon>
    </lineage>
</organism>
<keyword evidence="5" id="KW-0472">Membrane</keyword>
<dbReference type="Gene3D" id="3.90.150.10">
    <property type="entry name" value="Variant Surface Glycoprotein, subunit A domain 1"/>
    <property type="match status" value="1"/>
</dbReference>
<keyword evidence="3" id="KW-1003">Cell membrane</keyword>
<feature type="domain" description="Trypanosome variant surface glycoprotein A-type N-terminal" evidence="9">
    <location>
        <begin position="30"/>
        <end position="390"/>
    </location>
</feature>
<accession>M4T796</accession>
<evidence type="ECO:0000256" key="3">
    <source>
        <dbReference type="ARBA" id="ARBA00022475"/>
    </source>
</evidence>
<dbReference type="AlphaFoldDB" id="M4T796"/>
<evidence type="ECO:0000256" key="2">
    <source>
        <dbReference type="ARBA" id="ARBA00004609"/>
    </source>
</evidence>
<sequence>VENTKKATKKPGIPKATYALFVQTLFLVSQLHKVQPTADHAIKKTYWTALCDIAVDADKIAAKALHNLQQPASSGKKELSKLLRALVYNLANSTEPAKPGEKMIWSHFAQDASAALDFYKGDKPAKLITAVRNAARTNGAILDWIETQKSISTSAHGCLGAENTVTNLVDKDTPMASAAPDCVPAWGDVTADNKGQNTISAQGITGVLGPAVPHGTIANADKKCNTNSANNAIKLLNGGTGTDVQPAEPKLVAGIFKLTDNGIATEDLRNVDENKKTTHPYVYHIVQAAKPAEETLTLEDVTTLDKAKNSNSLKSVARVHLLGSKARDSSRDREVPDKIQAVFGSPDKYTAIYSRNVDEMPLNKELTHDPNLKKLGDITDINDLMRLYFFFLDRLKSHVKDLTAQLEEAKRQQSPKSAKEKEKECHTKGQDKQEECEKLESQGCVFNKDGKDGEKCTLKKEVENELEKATTSEEGKDGKATNTTGSNSFVIKKPLFCWRFCFYKRISPSFSSLLKIFAT</sequence>
<evidence type="ECO:0000256" key="5">
    <source>
        <dbReference type="ARBA" id="ARBA00023136"/>
    </source>
</evidence>
<proteinExistence type="predicted"/>
<dbReference type="InterPro" id="IPR001812">
    <property type="entry name" value="Trypano_VSG_A_N_dom"/>
</dbReference>
<dbReference type="Gene3D" id="1.10.470.10">
    <property type="entry name" value="Variant Surface Glycoprotein, subunit A, domain 2"/>
    <property type="match status" value="1"/>
</dbReference>
<evidence type="ECO:0000256" key="7">
    <source>
        <dbReference type="ARBA" id="ARBA00023288"/>
    </source>
</evidence>
<evidence type="ECO:0000259" key="9">
    <source>
        <dbReference type="Pfam" id="PF00913"/>
    </source>
</evidence>
<comment type="function">
    <text evidence="1">VSG forms a coat on the surface of the parasite. The trypanosome evades the immune response of the host by expressing a series of antigenically distinct VSGs from an estimated 1000 VSG genes.</text>
</comment>
<evidence type="ECO:0000256" key="1">
    <source>
        <dbReference type="ARBA" id="ARBA00002523"/>
    </source>
</evidence>
<name>M4T796_9TRYP</name>
<dbReference type="VEuPathDB" id="TriTrypDB:Tb427_000039400"/>
<reference evidence="10" key="1">
    <citation type="submission" date="2013-02" db="EMBL/GenBank/DDBJ databases">
        <authorList>
            <person name="Cross G.A.M."/>
            <person name="Kim H.-S."/>
            <person name="Wickstead B."/>
        </authorList>
    </citation>
    <scope>NUCLEOTIDE SEQUENCE</scope>
    <source>
        <strain evidence="10">Lister 427</strain>
    </source>
</reference>
<protein>
    <submittedName>
        <fullName evidence="10">Variant surface glycoprotein 692</fullName>
    </submittedName>
</protein>
<keyword evidence="4" id="KW-0336">GPI-anchor</keyword>
<dbReference type="InterPro" id="IPR027446">
    <property type="entry name" value="VSG_C_dom_sf"/>
</dbReference>
<dbReference type="VEuPathDB" id="TriTrypDB:Tb927.9.900"/>
<dbReference type="SUPFAM" id="SSF58087">
    <property type="entry name" value="Variant surface glycoprotein (N-terminal domain)"/>
    <property type="match status" value="1"/>
</dbReference>
<dbReference type="GO" id="GO:0098552">
    <property type="term" value="C:side of membrane"/>
    <property type="evidence" value="ECO:0007669"/>
    <property type="project" value="UniProtKB-KW"/>
</dbReference>
<comment type="subcellular location">
    <subcellularLocation>
        <location evidence="2">Cell membrane</location>
        <topology evidence="2">Lipid-anchor</topology>
        <topology evidence="2">GPI-anchor</topology>
    </subcellularLocation>
</comment>
<dbReference type="GO" id="GO:0005886">
    <property type="term" value="C:plasma membrane"/>
    <property type="evidence" value="ECO:0007669"/>
    <property type="project" value="UniProtKB-SubCell"/>
</dbReference>
<dbReference type="GO" id="GO:0042783">
    <property type="term" value="P:symbiont-mediated evasion of host immune response"/>
    <property type="evidence" value="ECO:0007669"/>
    <property type="project" value="InterPro"/>
</dbReference>
<reference evidence="10" key="2">
    <citation type="journal article" date="2014" name="Mol. Biochem. Parasitol.">
        <title>Capturing the variant surface glycoprotein repertoire (the VSGnome) of Trypanosoma brucei Lister 427.</title>
        <authorList>
            <person name="Cross G.A."/>
            <person name="Kim H.S."/>
            <person name="Wickstead B."/>
        </authorList>
    </citation>
    <scope>NUCLEOTIDE SEQUENCE</scope>
    <source>
        <strain evidence="10">Lister 427</strain>
    </source>
</reference>
<keyword evidence="7" id="KW-0449">Lipoprotein</keyword>
<dbReference type="VEuPathDB" id="TriTrypDB:Tb1125.Tb09.v4.0051"/>
<evidence type="ECO:0000313" key="10">
    <source>
        <dbReference type="EMBL" id="AGH58730.1"/>
    </source>
</evidence>
<evidence type="ECO:0000256" key="8">
    <source>
        <dbReference type="SAM" id="MobiDB-lite"/>
    </source>
</evidence>
<feature type="region of interest" description="Disordered" evidence="8">
    <location>
        <begin position="407"/>
        <end position="432"/>
    </location>
</feature>
<evidence type="ECO:0000256" key="6">
    <source>
        <dbReference type="ARBA" id="ARBA00023180"/>
    </source>
</evidence>
<dbReference type="Gene3D" id="4.10.110.20">
    <property type="entry name" value="Variant surface glycoprotein MITAT 1.2, VSG 221, C-terminal domain"/>
    <property type="match status" value="1"/>
</dbReference>
<feature type="non-terminal residue" evidence="10">
    <location>
        <position position="1"/>
    </location>
</feature>
<dbReference type="Pfam" id="PF00913">
    <property type="entry name" value="Trypan_glycop"/>
    <property type="match status" value="1"/>
</dbReference>
<dbReference type="SUPFAM" id="SSF118251">
    <property type="entry name" value="Variant surface glycoprotein MITAT 1.2, VSG 221, C-terminal domain"/>
    <property type="match status" value="1"/>
</dbReference>
<keyword evidence="6" id="KW-0325">Glycoprotein</keyword>
<evidence type="ECO:0000256" key="4">
    <source>
        <dbReference type="ARBA" id="ARBA00022622"/>
    </source>
</evidence>